<protein>
    <recommendedName>
        <fullName evidence="2">Kazal-like domain-containing protein</fullName>
    </recommendedName>
</protein>
<feature type="transmembrane region" description="Helical" evidence="1">
    <location>
        <begin position="111"/>
        <end position="132"/>
    </location>
</feature>
<keyword evidence="1" id="KW-0812">Transmembrane</keyword>
<evidence type="ECO:0000313" key="3">
    <source>
        <dbReference type="EMBL" id="CAK0861626.1"/>
    </source>
</evidence>
<proteinExistence type="predicted"/>
<evidence type="ECO:0000256" key="1">
    <source>
        <dbReference type="SAM" id="Phobius"/>
    </source>
</evidence>
<name>A0ABN9URD0_9DINO</name>
<dbReference type="EMBL" id="CAUYUJ010016078">
    <property type="protein sequence ID" value="CAK0861626.1"/>
    <property type="molecule type" value="Genomic_DNA"/>
</dbReference>
<dbReference type="InterPro" id="IPR001611">
    <property type="entry name" value="Leu-rich_rpt"/>
</dbReference>
<organism evidence="3 4">
    <name type="scientific">Prorocentrum cordatum</name>
    <dbReference type="NCBI Taxonomy" id="2364126"/>
    <lineage>
        <taxon>Eukaryota</taxon>
        <taxon>Sar</taxon>
        <taxon>Alveolata</taxon>
        <taxon>Dinophyceae</taxon>
        <taxon>Prorocentrales</taxon>
        <taxon>Prorocentraceae</taxon>
        <taxon>Prorocentrum</taxon>
    </lineage>
</organism>
<dbReference type="Pfam" id="PF13516">
    <property type="entry name" value="LRR_6"/>
    <property type="match status" value="1"/>
</dbReference>
<dbReference type="InterPro" id="IPR002350">
    <property type="entry name" value="Kazal_dom"/>
</dbReference>
<keyword evidence="4" id="KW-1185">Reference proteome</keyword>
<evidence type="ECO:0000259" key="2">
    <source>
        <dbReference type="Pfam" id="PF00050"/>
    </source>
</evidence>
<dbReference type="InterPro" id="IPR032675">
    <property type="entry name" value="LRR_dom_sf"/>
</dbReference>
<sequence length="674" mass="74232">MLTSRVGAVLRTLRRLRPQRYPKRAIASDDASRAGSEVSGAERCLLRADVTLDPSSDAASADLSAAPAASRWACCAAAFLNVSALFECCSTWSPRCLACCRLSSRAAVSAILEFLLTALVAAVWVTVTLAMWPLSPSVALVVSVPSMCCAWCFRWHCFLRVARAVPCLRWIENSRCPSGHALQKRYAPVCGVDFSTYSCSMCEAKVKQGGSLWSCRSCNFDKCQNCMPVFEEEIRSTRQLKDGAPQPHMPVLESVEVSDEAYSHWRANHGTEFDYVLQSGAIVLVDAEWMVERAESGGTLKPRQALPSAAFMPPTGVTAASGILDSDVLHMACVSHCWLQGNHPDPRGHNLRILGRALQLLSADYDRRFRGRWAVFMDFCCIHQYCRDHNGIPQGKTFQVLDTSREHMMSEFLLEEGVIGQFKSEKVLFGLALSYLGIFYSHRKTIVFMLTQFPADYDNPASYTRSGNTAPYFERGWCYCEASWAMLTKPSTNLIDLGLSTGNESCFYKDDYYSSSGNGLVKSCAAGHLPPVMPDVFESDLQFKGFAVNDCPRVANLYRAHFWLRFRTAHVLEYTRLGWGASEARKVADLLASGATAWLETLLLDGNHVGDAGVADLAEAIQTPRALPRLQELSLSDNGVGDVGAAHLARALATPGAVPRLEHLFFLHGQQPGR</sequence>
<reference evidence="3" key="1">
    <citation type="submission" date="2023-10" db="EMBL/GenBank/DDBJ databases">
        <authorList>
            <person name="Chen Y."/>
            <person name="Shah S."/>
            <person name="Dougan E. K."/>
            <person name="Thang M."/>
            <person name="Chan C."/>
        </authorList>
    </citation>
    <scope>NUCLEOTIDE SEQUENCE [LARGE SCALE GENOMIC DNA]</scope>
</reference>
<accession>A0ABN9URD0</accession>
<feature type="domain" description="Kazal-like" evidence="2">
    <location>
        <begin position="175"/>
        <end position="212"/>
    </location>
</feature>
<comment type="caution">
    <text evidence="3">The sequence shown here is derived from an EMBL/GenBank/DDBJ whole genome shotgun (WGS) entry which is preliminary data.</text>
</comment>
<dbReference type="SMART" id="SM00368">
    <property type="entry name" value="LRR_RI"/>
    <property type="match status" value="2"/>
</dbReference>
<dbReference type="Pfam" id="PF00050">
    <property type="entry name" value="Kazal_1"/>
    <property type="match status" value="1"/>
</dbReference>
<keyword evidence="1" id="KW-0472">Membrane</keyword>
<dbReference type="SUPFAM" id="SSF52047">
    <property type="entry name" value="RNI-like"/>
    <property type="match status" value="1"/>
</dbReference>
<keyword evidence="1" id="KW-1133">Transmembrane helix</keyword>
<gene>
    <name evidence="3" type="ORF">PCOR1329_LOCUS50239</name>
</gene>
<evidence type="ECO:0000313" key="4">
    <source>
        <dbReference type="Proteomes" id="UP001189429"/>
    </source>
</evidence>
<dbReference type="Proteomes" id="UP001189429">
    <property type="component" value="Unassembled WGS sequence"/>
</dbReference>
<dbReference type="Gene3D" id="3.80.10.10">
    <property type="entry name" value="Ribonuclease Inhibitor"/>
    <property type="match status" value="1"/>
</dbReference>